<protein>
    <recommendedName>
        <fullName evidence="1">UspA domain-containing protein</fullName>
    </recommendedName>
</protein>
<dbReference type="CDD" id="cd00293">
    <property type="entry name" value="USP-like"/>
    <property type="match status" value="1"/>
</dbReference>
<feature type="domain" description="UspA" evidence="1">
    <location>
        <begin position="4"/>
        <end position="125"/>
    </location>
</feature>
<sequence>MPGKLHLLRVVQPIYSVSKNGSDTVAQANVKAMDAADAYLQAVTKKLLLQMMPDTLLDITTSIRSDEDVATTLMQAAREDEVRMVGPSGGIALATHGRHGIPRWLLGSVTEHVLSHSSFPLLIVHQQASELKDTEIAGDAAVKGTEHPEGEYHPFAMF</sequence>
<dbReference type="SUPFAM" id="SSF52402">
    <property type="entry name" value="Adenine nucleotide alpha hydrolases-like"/>
    <property type="match status" value="1"/>
</dbReference>
<keyword evidence="3" id="KW-1185">Reference proteome</keyword>
<evidence type="ECO:0000313" key="2">
    <source>
        <dbReference type="EMBL" id="GCE20556.1"/>
    </source>
</evidence>
<evidence type="ECO:0000259" key="1">
    <source>
        <dbReference type="Pfam" id="PF00582"/>
    </source>
</evidence>
<dbReference type="AlphaFoldDB" id="A0A402AN65"/>
<organism evidence="2 3">
    <name type="scientific">Dictyobacter kobayashii</name>
    <dbReference type="NCBI Taxonomy" id="2014872"/>
    <lineage>
        <taxon>Bacteria</taxon>
        <taxon>Bacillati</taxon>
        <taxon>Chloroflexota</taxon>
        <taxon>Ktedonobacteria</taxon>
        <taxon>Ktedonobacterales</taxon>
        <taxon>Dictyobacteraceae</taxon>
        <taxon>Dictyobacter</taxon>
    </lineage>
</organism>
<dbReference type="InterPro" id="IPR006016">
    <property type="entry name" value="UspA"/>
</dbReference>
<proteinExistence type="predicted"/>
<evidence type="ECO:0000313" key="3">
    <source>
        <dbReference type="Proteomes" id="UP000287188"/>
    </source>
</evidence>
<dbReference type="EMBL" id="BIFS01000001">
    <property type="protein sequence ID" value="GCE20556.1"/>
    <property type="molecule type" value="Genomic_DNA"/>
</dbReference>
<dbReference type="RefSeq" id="WP_281276342.1">
    <property type="nucleotide sequence ID" value="NZ_BIFS01000001.1"/>
</dbReference>
<dbReference type="Proteomes" id="UP000287188">
    <property type="component" value="Unassembled WGS sequence"/>
</dbReference>
<accession>A0A402AN65</accession>
<dbReference type="Gene3D" id="3.40.50.620">
    <property type="entry name" value="HUPs"/>
    <property type="match status" value="1"/>
</dbReference>
<dbReference type="Pfam" id="PF00582">
    <property type="entry name" value="Usp"/>
    <property type="match status" value="1"/>
</dbReference>
<comment type="caution">
    <text evidence="2">The sequence shown here is derived from an EMBL/GenBank/DDBJ whole genome shotgun (WGS) entry which is preliminary data.</text>
</comment>
<gene>
    <name evidence="2" type="ORF">KDK_43560</name>
</gene>
<reference evidence="3" key="1">
    <citation type="submission" date="2018-12" db="EMBL/GenBank/DDBJ databases">
        <title>Tengunoibacter tsumagoiensis gen. nov., sp. nov., Dictyobacter kobayashii sp. nov., D. alpinus sp. nov., and D. joshuensis sp. nov. and description of Dictyobacteraceae fam. nov. within the order Ktedonobacterales isolated from Tengu-no-mugimeshi.</title>
        <authorList>
            <person name="Wang C.M."/>
            <person name="Zheng Y."/>
            <person name="Sakai Y."/>
            <person name="Toyoda A."/>
            <person name="Minakuchi Y."/>
            <person name="Abe K."/>
            <person name="Yokota A."/>
            <person name="Yabe S."/>
        </authorList>
    </citation>
    <scope>NUCLEOTIDE SEQUENCE [LARGE SCALE GENOMIC DNA]</scope>
    <source>
        <strain evidence="3">Uno11</strain>
    </source>
</reference>
<name>A0A402AN65_9CHLR</name>
<dbReference type="InterPro" id="IPR014729">
    <property type="entry name" value="Rossmann-like_a/b/a_fold"/>
</dbReference>